<dbReference type="Pfam" id="PF01491">
    <property type="entry name" value="Frataxin_Cyay"/>
    <property type="match status" value="1"/>
</dbReference>
<gene>
    <name evidence="4" type="ORF">EDEG_01708</name>
</gene>
<dbReference type="SMART" id="SM01219">
    <property type="entry name" value="Frataxin_Cyay"/>
    <property type="match status" value="1"/>
</dbReference>
<dbReference type="SUPFAM" id="SSF55387">
    <property type="entry name" value="Frataxin/Nqo15-like"/>
    <property type="match status" value="1"/>
</dbReference>
<keyword evidence="3" id="KW-0408">Iron</keyword>
<comment type="caution">
    <text evidence="4">The sequence shown here is derived from an EMBL/GenBank/DDBJ whole genome shotgun (WGS) entry which is preliminary data.</text>
</comment>
<dbReference type="GO" id="GO:0008198">
    <property type="term" value="F:ferrous iron binding"/>
    <property type="evidence" value="ECO:0007669"/>
    <property type="project" value="TreeGrafter"/>
</dbReference>
<dbReference type="InParanoid" id="J9DRP8"/>
<accession>J9DRP8</accession>
<dbReference type="AlphaFoldDB" id="J9DRP8"/>
<dbReference type="GO" id="GO:0006826">
    <property type="term" value="P:iron ion transport"/>
    <property type="evidence" value="ECO:0007669"/>
    <property type="project" value="UniProtKB-KW"/>
</dbReference>
<proteinExistence type="inferred from homology"/>
<dbReference type="InterPro" id="IPR002908">
    <property type="entry name" value="Frataxin/CyaY"/>
</dbReference>
<dbReference type="PROSITE" id="PS50810">
    <property type="entry name" value="FRATAXIN_2"/>
    <property type="match status" value="1"/>
</dbReference>
<reference evidence="4 5" key="1">
    <citation type="submission" date="2011-08" db="EMBL/GenBank/DDBJ databases">
        <authorList>
            <person name="Liu Z.J."/>
            <person name="Shi F.L."/>
            <person name="Lu J.Q."/>
            <person name="Li M."/>
            <person name="Wang Z.L."/>
        </authorList>
    </citation>
    <scope>NUCLEOTIDE SEQUENCE [LARGE SCALE GENOMIC DNA]</scope>
    <source>
        <strain evidence="4 5">USNM 41457</strain>
    </source>
</reference>
<evidence type="ECO:0000313" key="4">
    <source>
        <dbReference type="EMBL" id="EJW03997.1"/>
    </source>
</evidence>
<dbReference type="Proteomes" id="UP000003163">
    <property type="component" value="Unassembled WGS sequence"/>
</dbReference>
<dbReference type="HOGENOM" id="CLU_080880_4_2_1"/>
<dbReference type="VEuPathDB" id="MicrosporidiaDB:EDEG_01708"/>
<organism evidence="4 5">
    <name type="scientific">Edhazardia aedis (strain USNM 41457)</name>
    <name type="common">Microsporidian parasite</name>
    <dbReference type="NCBI Taxonomy" id="1003232"/>
    <lineage>
        <taxon>Eukaryota</taxon>
        <taxon>Fungi</taxon>
        <taxon>Fungi incertae sedis</taxon>
        <taxon>Microsporidia</taxon>
        <taxon>Edhazardia</taxon>
    </lineage>
</organism>
<dbReference type="Gene3D" id="3.30.920.10">
    <property type="entry name" value="Frataxin/CyaY"/>
    <property type="match status" value="1"/>
</dbReference>
<name>J9DRP8_EDHAE</name>
<dbReference type="GO" id="GO:0006879">
    <property type="term" value="P:intracellular iron ion homeostasis"/>
    <property type="evidence" value="ECO:0007669"/>
    <property type="project" value="TreeGrafter"/>
</dbReference>
<evidence type="ECO:0000313" key="5">
    <source>
        <dbReference type="Proteomes" id="UP000003163"/>
    </source>
</evidence>
<sequence>MFYTENQKNYRYRYKMLTDVKPSDILYKGIVEKTLHKIYEIFDSQPYKFDLEHEEGVLSFKIPKIGEYVLNRQPPVQQLWISSPITGPKKFRLDKNLNFCGIKDNQTVDTYILTEIDLIKKRLGFF</sequence>
<evidence type="ECO:0000256" key="1">
    <source>
        <dbReference type="ARBA" id="ARBA00008183"/>
    </source>
</evidence>
<keyword evidence="2" id="KW-0410">Iron transport</keyword>
<dbReference type="GO" id="GO:0016226">
    <property type="term" value="P:iron-sulfur cluster assembly"/>
    <property type="evidence" value="ECO:0007669"/>
    <property type="project" value="InterPro"/>
</dbReference>
<evidence type="ECO:0000256" key="3">
    <source>
        <dbReference type="ARBA" id="ARBA00023004"/>
    </source>
</evidence>
<dbReference type="InterPro" id="IPR036524">
    <property type="entry name" value="Frataxin/CyaY_sf"/>
</dbReference>
<protein>
    <submittedName>
        <fullName evidence="4">Iron donor protein CyaY</fullName>
    </submittedName>
</protein>
<dbReference type="PANTHER" id="PTHR16821">
    <property type="entry name" value="FRATAXIN"/>
    <property type="match status" value="1"/>
</dbReference>
<evidence type="ECO:0000256" key="2">
    <source>
        <dbReference type="ARBA" id="ARBA00022496"/>
    </source>
</evidence>
<dbReference type="GO" id="GO:0051537">
    <property type="term" value="F:2 iron, 2 sulfur cluster binding"/>
    <property type="evidence" value="ECO:0007669"/>
    <property type="project" value="TreeGrafter"/>
</dbReference>
<keyword evidence="2" id="KW-0813">Transport</keyword>
<keyword evidence="5" id="KW-1185">Reference proteome</keyword>
<reference evidence="5" key="2">
    <citation type="submission" date="2015-07" db="EMBL/GenBank/DDBJ databases">
        <title>Contrasting host-pathogen interactions and genome evolution in two generalist and specialist microsporidian pathogens of mosquitoes.</title>
        <authorList>
            <consortium name="The Broad Institute Genomics Platform"/>
            <consortium name="The Broad Institute Genome Sequencing Center for Infectious Disease"/>
            <person name="Cuomo C.A."/>
            <person name="Sanscrainte N.D."/>
            <person name="Goldberg J.M."/>
            <person name="Heiman D."/>
            <person name="Young S."/>
            <person name="Zeng Q."/>
            <person name="Becnel J.J."/>
            <person name="Birren B.W."/>
        </authorList>
    </citation>
    <scope>NUCLEOTIDE SEQUENCE [LARGE SCALE GENOMIC DNA]</scope>
    <source>
        <strain evidence="5">USNM 41457</strain>
    </source>
</reference>
<dbReference type="InterPro" id="IPR020895">
    <property type="entry name" value="Frataxin_CS"/>
</dbReference>
<keyword evidence="2" id="KW-0406">Ion transport</keyword>
<dbReference type="EMBL" id="AFBI03000026">
    <property type="protein sequence ID" value="EJW03997.1"/>
    <property type="molecule type" value="Genomic_DNA"/>
</dbReference>
<dbReference type="OrthoDB" id="1897642at2759"/>
<dbReference type="FunCoup" id="J9DRP8">
    <property type="interactions" value="18"/>
</dbReference>
<dbReference type="GO" id="GO:0008199">
    <property type="term" value="F:ferric iron binding"/>
    <property type="evidence" value="ECO:0007669"/>
    <property type="project" value="InterPro"/>
</dbReference>
<dbReference type="PROSITE" id="PS01344">
    <property type="entry name" value="FRATAXIN_1"/>
    <property type="match status" value="1"/>
</dbReference>
<comment type="similarity">
    <text evidence="1">Belongs to the frataxin family.</text>
</comment>
<dbReference type="STRING" id="1003232.J9DRP8"/>
<dbReference type="PANTHER" id="PTHR16821:SF2">
    <property type="entry name" value="FRATAXIN, MITOCHONDRIAL"/>
    <property type="match status" value="1"/>
</dbReference>
<dbReference type="GO" id="GO:0005739">
    <property type="term" value="C:mitochondrion"/>
    <property type="evidence" value="ECO:0007669"/>
    <property type="project" value="TreeGrafter"/>
</dbReference>
<dbReference type="GO" id="GO:0004322">
    <property type="term" value="F:ferroxidase activity"/>
    <property type="evidence" value="ECO:0007669"/>
    <property type="project" value="TreeGrafter"/>
</dbReference>
<dbReference type="GO" id="GO:0034986">
    <property type="term" value="F:iron chaperone activity"/>
    <property type="evidence" value="ECO:0007669"/>
    <property type="project" value="TreeGrafter"/>
</dbReference>